<accession>A0A6A6LDI6</accession>
<proteinExistence type="predicted"/>
<reference evidence="1 2" key="1">
    <citation type="journal article" date="2020" name="Mol. Plant">
        <title>The Chromosome-Based Rubber Tree Genome Provides New Insights into Spurge Genome Evolution and Rubber Biosynthesis.</title>
        <authorList>
            <person name="Liu J."/>
            <person name="Shi C."/>
            <person name="Shi C.C."/>
            <person name="Li W."/>
            <person name="Zhang Q.J."/>
            <person name="Zhang Y."/>
            <person name="Li K."/>
            <person name="Lu H.F."/>
            <person name="Shi C."/>
            <person name="Zhu S.T."/>
            <person name="Xiao Z.Y."/>
            <person name="Nan H."/>
            <person name="Yue Y."/>
            <person name="Zhu X.G."/>
            <person name="Wu Y."/>
            <person name="Hong X.N."/>
            <person name="Fan G.Y."/>
            <person name="Tong Y."/>
            <person name="Zhang D."/>
            <person name="Mao C.L."/>
            <person name="Liu Y.L."/>
            <person name="Hao S.J."/>
            <person name="Liu W.Q."/>
            <person name="Lv M.Q."/>
            <person name="Zhang H.B."/>
            <person name="Liu Y."/>
            <person name="Hu-Tang G.R."/>
            <person name="Wang J.P."/>
            <person name="Wang J.H."/>
            <person name="Sun Y.H."/>
            <person name="Ni S.B."/>
            <person name="Chen W.B."/>
            <person name="Zhang X.C."/>
            <person name="Jiao Y.N."/>
            <person name="Eichler E.E."/>
            <person name="Li G.H."/>
            <person name="Liu X."/>
            <person name="Gao L.Z."/>
        </authorList>
    </citation>
    <scope>NUCLEOTIDE SEQUENCE [LARGE SCALE GENOMIC DNA]</scope>
    <source>
        <strain evidence="2">cv. GT1</strain>
        <tissue evidence="1">Leaf</tissue>
    </source>
</reference>
<dbReference type="EMBL" id="JAAGAX010000011">
    <property type="protein sequence ID" value="KAF2298358.1"/>
    <property type="molecule type" value="Genomic_DNA"/>
</dbReference>
<name>A0A6A6LDI6_HEVBR</name>
<comment type="caution">
    <text evidence="1">The sequence shown here is derived from an EMBL/GenBank/DDBJ whole genome shotgun (WGS) entry which is preliminary data.</text>
</comment>
<evidence type="ECO:0000313" key="2">
    <source>
        <dbReference type="Proteomes" id="UP000467840"/>
    </source>
</evidence>
<evidence type="ECO:0000313" key="1">
    <source>
        <dbReference type="EMBL" id="KAF2298358.1"/>
    </source>
</evidence>
<dbReference type="AlphaFoldDB" id="A0A6A6LDI6"/>
<protein>
    <submittedName>
        <fullName evidence="1">Uncharacterized protein</fullName>
    </submittedName>
</protein>
<keyword evidence="2" id="KW-1185">Reference proteome</keyword>
<organism evidence="1 2">
    <name type="scientific">Hevea brasiliensis</name>
    <name type="common">Para rubber tree</name>
    <name type="synonym">Siphonia brasiliensis</name>
    <dbReference type="NCBI Taxonomy" id="3981"/>
    <lineage>
        <taxon>Eukaryota</taxon>
        <taxon>Viridiplantae</taxon>
        <taxon>Streptophyta</taxon>
        <taxon>Embryophyta</taxon>
        <taxon>Tracheophyta</taxon>
        <taxon>Spermatophyta</taxon>
        <taxon>Magnoliopsida</taxon>
        <taxon>eudicotyledons</taxon>
        <taxon>Gunneridae</taxon>
        <taxon>Pentapetalae</taxon>
        <taxon>rosids</taxon>
        <taxon>fabids</taxon>
        <taxon>Malpighiales</taxon>
        <taxon>Euphorbiaceae</taxon>
        <taxon>Crotonoideae</taxon>
        <taxon>Micrandreae</taxon>
        <taxon>Hevea</taxon>
    </lineage>
</organism>
<sequence>MEEAAIAVDRAIGIEMNKNSISMNDLLNLQSSEHLGYPDWFKSKNKGQQSGFKQYKPNEASRNKVAAMVDSYDLDTPIEVPDDNSKIDALSNMLGSI</sequence>
<gene>
    <name evidence="1" type="ORF">GH714_023047</name>
</gene>
<dbReference type="Proteomes" id="UP000467840">
    <property type="component" value="Chromosome 1"/>
</dbReference>